<dbReference type="EMBL" id="CAJVCH010152578">
    <property type="protein sequence ID" value="CAG7727697.1"/>
    <property type="molecule type" value="Genomic_DNA"/>
</dbReference>
<dbReference type="InterPro" id="IPR001251">
    <property type="entry name" value="CRAL-TRIO_dom"/>
</dbReference>
<dbReference type="Pfam" id="PF00650">
    <property type="entry name" value="CRAL_TRIO"/>
    <property type="match status" value="1"/>
</dbReference>
<organism evidence="3 4">
    <name type="scientific">Allacma fusca</name>
    <dbReference type="NCBI Taxonomy" id="39272"/>
    <lineage>
        <taxon>Eukaryota</taxon>
        <taxon>Metazoa</taxon>
        <taxon>Ecdysozoa</taxon>
        <taxon>Arthropoda</taxon>
        <taxon>Hexapoda</taxon>
        <taxon>Collembola</taxon>
        <taxon>Symphypleona</taxon>
        <taxon>Sminthuridae</taxon>
        <taxon>Allacma</taxon>
    </lineage>
</organism>
<reference evidence="3" key="1">
    <citation type="submission" date="2021-06" db="EMBL/GenBank/DDBJ databases">
        <authorList>
            <person name="Hodson N. C."/>
            <person name="Mongue J. A."/>
            <person name="Jaron S. K."/>
        </authorList>
    </citation>
    <scope>NUCLEOTIDE SEQUENCE</scope>
</reference>
<comment type="caution">
    <text evidence="3">The sequence shown here is derived from an EMBL/GenBank/DDBJ whole genome shotgun (WGS) entry which is preliminary data.</text>
</comment>
<evidence type="ECO:0000256" key="1">
    <source>
        <dbReference type="SAM" id="MobiDB-lite"/>
    </source>
</evidence>
<sequence length="308" mass="33418">TASFRAKVKADHLLEWTPAEHFSTNLPYECSGYANDGSPVFLFPFGRWDTPKFLQGAKSKDLFMYFLRMVEDARSRTVGRFNPKTGDSVDQAVFIVDAKVQKWYVVNAPLVFQVFWRLVRLVATPTLERAVEIYNPYTKRGANALAHNIPKEAIPVSLGGTYLPKYEQQATPAPSWSNTLTAWPSTAGAPWPVAKSTAIKCTKCTPNSSGYGSPPPPAPVEYGSSPPPAPVKYGPPSVTVPVPKPSGYGAPAGPQPSENSPKNPKTPESTGYSFTSLSPPASPQYGPPISLKPQSPKMIVPWTFGGYV</sequence>
<dbReference type="CDD" id="cd00170">
    <property type="entry name" value="SEC14"/>
    <property type="match status" value="1"/>
</dbReference>
<keyword evidence="4" id="KW-1185">Reference proteome</keyword>
<dbReference type="OrthoDB" id="6682367at2759"/>
<proteinExistence type="predicted"/>
<dbReference type="PANTHER" id="PTHR23324:SF83">
    <property type="entry name" value="SEC14-LIKE PROTEIN 2"/>
    <property type="match status" value="1"/>
</dbReference>
<feature type="compositionally biased region" description="Pro residues" evidence="1">
    <location>
        <begin position="213"/>
        <end position="230"/>
    </location>
</feature>
<protein>
    <recommendedName>
        <fullName evidence="2">CRAL-TRIO domain-containing protein</fullName>
    </recommendedName>
</protein>
<feature type="domain" description="CRAL-TRIO" evidence="2">
    <location>
        <begin position="18"/>
        <end position="166"/>
    </location>
</feature>
<evidence type="ECO:0000313" key="4">
    <source>
        <dbReference type="Proteomes" id="UP000708208"/>
    </source>
</evidence>
<dbReference type="GO" id="GO:0005737">
    <property type="term" value="C:cytoplasm"/>
    <property type="evidence" value="ECO:0007669"/>
    <property type="project" value="TreeGrafter"/>
</dbReference>
<accession>A0A8J2P6J2</accession>
<feature type="compositionally biased region" description="Polar residues" evidence="1">
    <location>
        <begin position="256"/>
        <end position="279"/>
    </location>
</feature>
<feature type="non-terminal residue" evidence="3">
    <location>
        <position position="1"/>
    </location>
</feature>
<dbReference type="PANTHER" id="PTHR23324">
    <property type="entry name" value="SEC14 RELATED PROTEIN"/>
    <property type="match status" value="1"/>
</dbReference>
<dbReference type="Proteomes" id="UP000708208">
    <property type="component" value="Unassembled WGS sequence"/>
</dbReference>
<dbReference type="AlphaFoldDB" id="A0A8J2P6J2"/>
<evidence type="ECO:0000259" key="2">
    <source>
        <dbReference type="PROSITE" id="PS50191"/>
    </source>
</evidence>
<name>A0A8J2P6J2_9HEXA</name>
<dbReference type="PROSITE" id="PS50191">
    <property type="entry name" value="CRAL_TRIO"/>
    <property type="match status" value="1"/>
</dbReference>
<gene>
    <name evidence="3" type="ORF">AFUS01_LOCUS16527</name>
</gene>
<feature type="region of interest" description="Disordered" evidence="1">
    <location>
        <begin position="205"/>
        <end position="297"/>
    </location>
</feature>
<evidence type="ECO:0000313" key="3">
    <source>
        <dbReference type="EMBL" id="CAG7727697.1"/>
    </source>
</evidence>
<dbReference type="InterPro" id="IPR051064">
    <property type="entry name" value="SEC14/CRAL-TRIO_domain"/>
</dbReference>